<dbReference type="GO" id="GO:0010811">
    <property type="term" value="P:positive regulation of cell-substrate adhesion"/>
    <property type="evidence" value="ECO:0007669"/>
    <property type="project" value="TreeGrafter"/>
</dbReference>
<evidence type="ECO:0000259" key="3">
    <source>
        <dbReference type="Pfam" id="PF13778"/>
    </source>
</evidence>
<evidence type="ECO:0000313" key="5">
    <source>
        <dbReference type="Proteomes" id="UP001230051"/>
    </source>
</evidence>
<protein>
    <submittedName>
        <fullName evidence="4">Coiled-coil domain-containing protein 80</fullName>
    </submittedName>
</protein>
<feature type="domain" description="DUF4174" evidence="3">
    <location>
        <begin position="608"/>
        <end position="736"/>
    </location>
</feature>
<feature type="domain" description="DUF4174" evidence="3">
    <location>
        <begin position="448"/>
        <end position="579"/>
    </location>
</feature>
<dbReference type="GO" id="GO:0030198">
    <property type="term" value="P:extracellular matrix organization"/>
    <property type="evidence" value="ECO:0007669"/>
    <property type="project" value="TreeGrafter"/>
</dbReference>
<gene>
    <name evidence="4" type="primary">CCDC80</name>
    <name evidence="4" type="ORF">AOXY_G2176</name>
</gene>
<feature type="domain" description="DUF4174" evidence="3">
    <location>
        <begin position="88"/>
        <end position="220"/>
    </location>
</feature>
<evidence type="ECO:0000256" key="2">
    <source>
        <dbReference type="SAM" id="MobiDB-lite"/>
    </source>
</evidence>
<sequence length="750" mass="85603">MYGLFHLKTCANLKMQKLFILLLLFTIWYNTSGASRSQKNKYRTPASKTQHAGTSGAGSREPSVQDGQTLQSRNSSMPILAVMTGFDFLAEFAGKHHLWVITAPTFANNYYRMMEKQIEETQTEWLVCKLAERDTFIVILIHNAMMEGKLRKTTQGGEVTEEIIDQDTVIKLMHYLSFEDGKFGMLILKKNLQVGERFPYPVRIEAVLETIDQLPLRKLEKLTRRGALEKCNNFKRLVKRRQGSAVRKVKVINTSRQSNHTLLNFKHKRLDNQKAALKSKVQDILKGRSRFVIKSQPRVVSAQQAASVRQKSFINPKTRSSLPRTVVLTNVTSSRRKQKHNGDDVVYNSSKSLEATSCPTRSPQQLGNLFTSNIHSTAVPPTKKDRKHKKESRKLVAQNTLPSSNISTAVSDKDSSKDKANGREGKKNRKKGGRKSPRATVSKTVQDFLEHFRNKRRLLIISSPSKENLLYVQQRDENVEQTCELALRKISVITILGTELNSTLKLDHYQPDKEVPFGSTPNKLVDLDLIAQIRKDYKMVYNEFFMVVTDYDLTLKQYFDVPVTMKLMMDYIDSFPSRLPEIGKEKSDSNCDPQTNSTFLKKKNVIVRFHSKRRLLIISSPNEDEYSFQQQVTAMNGQYCNLGIRHFAVLKLIGAGLEASASLDLFPVNGKSQSEHEELTTDVVKGLREHFKISEDYFAMLMIGKDGLIKSWYPAPMWSMAIVYDLIDSMQLRQEEEKLQTSLGIHCPEE</sequence>
<keyword evidence="5" id="KW-1185">Reference proteome</keyword>
<evidence type="ECO:0000256" key="1">
    <source>
        <dbReference type="ARBA" id="ARBA00022729"/>
    </source>
</evidence>
<proteinExistence type="predicted"/>
<feature type="region of interest" description="Disordered" evidence="2">
    <location>
        <begin position="353"/>
        <end position="442"/>
    </location>
</feature>
<dbReference type="AlphaFoldDB" id="A0AAD8GI65"/>
<feature type="compositionally biased region" description="Polar residues" evidence="2">
    <location>
        <begin position="397"/>
        <end position="410"/>
    </location>
</feature>
<dbReference type="GO" id="GO:0005604">
    <property type="term" value="C:basement membrane"/>
    <property type="evidence" value="ECO:0007669"/>
    <property type="project" value="TreeGrafter"/>
</dbReference>
<feature type="compositionally biased region" description="Polar residues" evidence="2">
    <location>
        <begin position="353"/>
        <end position="376"/>
    </location>
</feature>
<dbReference type="PANTHER" id="PTHR46792:SF1">
    <property type="entry name" value="COILED-COIL DOMAIN-CONTAINING 80-LIKE 2"/>
    <property type="match status" value="1"/>
</dbReference>
<dbReference type="Proteomes" id="UP001230051">
    <property type="component" value="Unassembled WGS sequence"/>
</dbReference>
<name>A0AAD8GI65_ACIOX</name>
<comment type="caution">
    <text evidence="4">The sequence shown here is derived from an EMBL/GenBank/DDBJ whole genome shotgun (WGS) entry which is preliminary data.</text>
</comment>
<feature type="region of interest" description="Disordered" evidence="2">
    <location>
        <begin position="37"/>
        <end position="71"/>
    </location>
</feature>
<dbReference type="InterPro" id="IPR025232">
    <property type="entry name" value="DUF4174"/>
</dbReference>
<feature type="compositionally biased region" description="Basic and acidic residues" evidence="2">
    <location>
        <begin position="411"/>
        <end position="425"/>
    </location>
</feature>
<dbReference type="Pfam" id="PF13778">
    <property type="entry name" value="DUF4174"/>
    <property type="match status" value="3"/>
</dbReference>
<accession>A0AAD8GI65</accession>
<keyword evidence="1" id="KW-0732">Signal</keyword>
<organism evidence="4 5">
    <name type="scientific">Acipenser oxyrinchus oxyrinchus</name>
    <dbReference type="NCBI Taxonomy" id="40147"/>
    <lineage>
        <taxon>Eukaryota</taxon>
        <taxon>Metazoa</taxon>
        <taxon>Chordata</taxon>
        <taxon>Craniata</taxon>
        <taxon>Vertebrata</taxon>
        <taxon>Euteleostomi</taxon>
        <taxon>Actinopterygii</taxon>
        <taxon>Chondrostei</taxon>
        <taxon>Acipenseriformes</taxon>
        <taxon>Acipenseridae</taxon>
        <taxon>Acipenser</taxon>
    </lineage>
</organism>
<evidence type="ECO:0000313" key="4">
    <source>
        <dbReference type="EMBL" id="KAK1174639.1"/>
    </source>
</evidence>
<feature type="compositionally biased region" description="Basic residues" evidence="2">
    <location>
        <begin position="426"/>
        <end position="437"/>
    </location>
</feature>
<dbReference type="PANTHER" id="PTHR46792">
    <property type="entry name" value="COILED-COIL DOMAIN-CONTAINING PROTEIN 80"/>
    <property type="match status" value="1"/>
</dbReference>
<dbReference type="EMBL" id="JAGXEW010000002">
    <property type="protein sequence ID" value="KAK1174639.1"/>
    <property type="molecule type" value="Genomic_DNA"/>
</dbReference>
<reference evidence="4" key="1">
    <citation type="submission" date="2022-02" db="EMBL/GenBank/DDBJ databases">
        <title>Atlantic sturgeon de novo genome assembly.</title>
        <authorList>
            <person name="Stock M."/>
            <person name="Klopp C."/>
            <person name="Guiguen Y."/>
            <person name="Cabau C."/>
            <person name="Parinello H."/>
            <person name="Santidrian Yebra-Pimentel E."/>
            <person name="Kuhl H."/>
            <person name="Dirks R.P."/>
            <person name="Guessner J."/>
            <person name="Wuertz S."/>
            <person name="Du K."/>
            <person name="Schartl M."/>
        </authorList>
    </citation>
    <scope>NUCLEOTIDE SEQUENCE</scope>
    <source>
        <strain evidence="4">STURGEONOMICS-FGT-2020</strain>
        <tissue evidence="4">Whole blood</tissue>
    </source>
</reference>